<sequence>MAIPGFPSSDYDWSGPEVAAALAGLIVRDMVGAPRPGILPSRPDLVRGRSDWSYDVSPFVAVRVDEREILIGPSVDLESVPTSPAPSANARIDVVYSRPAEIGAGETSEAVFVAQGAASAVPSKPALPAGAVELATFRVSAGNTNTSAAVATQTFPTTVCAGGVLPFRSTAEMTSFLAVPDQLAIVAGVLYRRQGSAWVEAVQKPREHRTNVPLAALAAGATRTVPVTFPSGRFTSTPSMPVITLRASGGSARGVSASISGMDAAGCNVNLVNDSESSRDVGAWVQFLE</sequence>
<evidence type="ECO:0000313" key="1">
    <source>
        <dbReference type="EMBL" id="UOQ58550.1"/>
    </source>
</evidence>
<accession>A0ABY4FQI5</accession>
<dbReference type="RefSeq" id="WP_244729588.1">
    <property type="nucleotide sequence ID" value="NZ_CP095045.1"/>
</dbReference>
<protein>
    <recommendedName>
        <fullName evidence="3">Minor tail protein</fullName>
    </recommendedName>
</protein>
<name>A0ABY4FQI5_9MICO</name>
<dbReference type="EMBL" id="CP095045">
    <property type="protein sequence ID" value="UOQ58550.1"/>
    <property type="molecule type" value="Genomic_DNA"/>
</dbReference>
<evidence type="ECO:0000313" key="2">
    <source>
        <dbReference type="Proteomes" id="UP000831786"/>
    </source>
</evidence>
<reference evidence="1 2" key="1">
    <citation type="submission" date="2022-04" db="EMBL/GenBank/DDBJ databases">
        <title>Leucobacter sp. isolated from rhizosphere of garlic.</title>
        <authorList>
            <person name="Won M."/>
            <person name="Lee C.-M."/>
            <person name="Woen H.-Y."/>
            <person name="Kwon S.-W."/>
        </authorList>
    </citation>
    <scope>NUCLEOTIDE SEQUENCE [LARGE SCALE GENOMIC DNA]</scope>
    <source>
        <strain evidence="1 2">H21R-40</strain>
    </source>
</reference>
<proteinExistence type="predicted"/>
<keyword evidence="2" id="KW-1185">Reference proteome</keyword>
<gene>
    <name evidence="1" type="ORF">MUN78_06930</name>
</gene>
<dbReference type="Proteomes" id="UP000831786">
    <property type="component" value="Chromosome"/>
</dbReference>
<organism evidence="1 2">
    <name type="scientific">Leucobacter allii</name>
    <dbReference type="NCBI Taxonomy" id="2932247"/>
    <lineage>
        <taxon>Bacteria</taxon>
        <taxon>Bacillati</taxon>
        <taxon>Actinomycetota</taxon>
        <taxon>Actinomycetes</taxon>
        <taxon>Micrococcales</taxon>
        <taxon>Microbacteriaceae</taxon>
        <taxon>Leucobacter</taxon>
    </lineage>
</organism>
<evidence type="ECO:0008006" key="3">
    <source>
        <dbReference type="Google" id="ProtNLM"/>
    </source>
</evidence>